<reference evidence="1" key="2">
    <citation type="submission" date="2020-06" db="EMBL/GenBank/DDBJ databases">
        <title>Helianthus annuus Genome sequencing and assembly Release 2.</title>
        <authorList>
            <person name="Gouzy J."/>
            <person name="Langlade N."/>
            <person name="Munos S."/>
        </authorList>
    </citation>
    <scope>NUCLEOTIDE SEQUENCE</scope>
    <source>
        <tissue evidence="1">Leaves</tissue>
    </source>
</reference>
<dbReference type="AlphaFoldDB" id="A0A9K3ISJ7"/>
<dbReference type="Proteomes" id="UP000215914">
    <property type="component" value="Unassembled WGS sequence"/>
</dbReference>
<evidence type="ECO:0000313" key="1">
    <source>
        <dbReference type="EMBL" id="KAF5802143.1"/>
    </source>
</evidence>
<name>A0A9K3ISJ7_HELAN</name>
<evidence type="ECO:0000313" key="2">
    <source>
        <dbReference type="Proteomes" id="UP000215914"/>
    </source>
</evidence>
<reference evidence="1" key="1">
    <citation type="journal article" date="2017" name="Nature">
        <title>The sunflower genome provides insights into oil metabolism, flowering and Asterid evolution.</title>
        <authorList>
            <person name="Badouin H."/>
            <person name="Gouzy J."/>
            <person name="Grassa C.J."/>
            <person name="Murat F."/>
            <person name="Staton S.E."/>
            <person name="Cottret L."/>
            <person name="Lelandais-Briere C."/>
            <person name="Owens G.L."/>
            <person name="Carrere S."/>
            <person name="Mayjonade B."/>
            <person name="Legrand L."/>
            <person name="Gill N."/>
            <person name="Kane N.C."/>
            <person name="Bowers J.E."/>
            <person name="Hubner S."/>
            <person name="Bellec A."/>
            <person name="Berard A."/>
            <person name="Berges H."/>
            <person name="Blanchet N."/>
            <person name="Boniface M.C."/>
            <person name="Brunel D."/>
            <person name="Catrice O."/>
            <person name="Chaidir N."/>
            <person name="Claudel C."/>
            <person name="Donnadieu C."/>
            <person name="Faraut T."/>
            <person name="Fievet G."/>
            <person name="Helmstetter N."/>
            <person name="King M."/>
            <person name="Knapp S.J."/>
            <person name="Lai Z."/>
            <person name="Le Paslier M.C."/>
            <person name="Lippi Y."/>
            <person name="Lorenzon L."/>
            <person name="Mandel J.R."/>
            <person name="Marage G."/>
            <person name="Marchand G."/>
            <person name="Marquand E."/>
            <person name="Bret-Mestries E."/>
            <person name="Morien E."/>
            <person name="Nambeesan S."/>
            <person name="Nguyen T."/>
            <person name="Pegot-Espagnet P."/>
            <person name="Pouilly N."/>
            <person name="Raftis F."/>
            <person name="Sallet E."/>
            <person name="Schiex T."/>
            <person name="Thomas J."/>
            <person name="Vandecasteele C."/>
            <person name="Vares D."/>
            <person name="Vear F."/>
            <person name="Vautrin S."/>
            <person name="Crespi M."/>
            <person name="Mangin B."/>
            <person name="Burke J.M."/>
            <person name="Salse J."/>
            <person name="Munos S."/>
            <person name="Vincourt P."/>
            <person name="Rieseberg L.H."/>
            <person name="Langlade N.B."/>
        </authorList>
    </citation>
    <scope>NUCLEOTIDE SEQUENCE</scope>
    <source>
        <tissue evidence="1">Leaves</tissue>
    </source>
</reference>
<dbReference type="Gramene" id="mRNA:HanXRQr2_Chr06g0256151">
    <property type="protein sequence ID" value="mRNA:HanXRQr2_Chr06g0256151"/>
    <property type="gene ID" value="HanXRQr2_Chr06g0256151"/>
</dbReference>
<gene>
    <name evidence="1" type="ORF">HanXRQr2_Chr06g0256151</name>
</gene>
<protein>
    <submittedName>
        <fullName evidence="1">Uncharacterized protein</fullName>
    </submittedName>
</protein>
<proteinExistence type="predicted"/>
<organism evidence="1 2">
    <name type="scientific">Helianthus annuus</name>
    <name type="common">Common sunflower</name>
    <dbReference type="NCBI Taxonomy" id="4232"/>
    <lineage>
        <taxon>Eukaryota</taxon>
        <taxon>Viridiplantae</taxon>
        <taxon>Streptophyta</taxon>
        <taxon>Embryophyta</taxon>
        <taxon>Tracheophyta</taxon>
        <taxon>Spermatophyta</taxon>
        <taxon>Magnoliopsida</taxon>
        <taxon>eudicotyledons</taxon>
        <taxon>Gunneridae</taxon>
        <taxon>Pentapetalae</taxon>
        <taxon>asterids</taxon>
        <taxon>campanulids</taxon>
        <taxon>Asterales</taxon>
        <taxon>Asteraceae</taxon>
        <taxon>Asteroideae</taxon>
        <taxon>Heliantheae alliance</taxon>
        <taxon>Heliantheae</taxon>
        <taxon>Helianthus</taxon>
    </lineage>
</organism>
<comment type="caution">
    <text evidence="1">The sequence shown here is derived from an EMBL/GenBank/DDBJ whole genome shotgun (WGS) entry which is preliminary data.</text>
</comment>
<keyword evidence="2" id="KW-1185">Reference proteome</keyword>
<accession>A0A9K3ISJ7</accession>
<dbReference type="EMBL" id="MNCJ02000321">
    <property type="protein sequence ID" value="KAF5802143.1"/>
    <property type="molecule type" value="Genomic_DNA"/>
</dbReference>
<sequence>MSGRPSRNFIFGSHPSIFFAFVMSGFLCLGSSGDKTNCCSC</sequence>